<dbReference type="Gene3D" id="3.30.1330.40">
    <property type="entry name" value="RutC-like"/>
    <property type="match status" value="2"/>
</dbReference>
<evidence type="ECO:0000313" key="12">
    <source>
        <dbReference type="Proteomes" id="UP000076532"/>
    </source>
</evidence>
<evidence type="ECO:0000256" key="4">
    <source>
        <dbReference type="ARBA" id="ARBA00022598"/>
    </source>
</evidence>
<dbReference type="SUPFAM" id="SSF52402">
    <property type="entry name" value="Adenine nucleotide alpha hydrolases-like"/>
    <property type="match status" value="1"/>
</dbReference>
<dbReference type="CDD" id="cd01994">
    <property type="entry name" value="AANH_PF0828-like"/>
    <property type="match status" value="1"/>
</dbReference>
<dbReference type="FunFam" id="3.40.50.620:FF:000145">
    <property type="entry name" value="ATP-binding domain containing protein"/>
    <property type="match status" value="1"/>
</dbReference>
<feature type="domain" description="Diphthamide synthase" evidence="10">
    <location>
        <begin position="1"/>
        <end position="242"/>
    </location>
</feature>
<evidence type="ECO:0000313" key="11">
    <source>
        <dbReference type="EMBL" id="KZP32933.1"/>
    </source>
</evidence>
<proteinExistence type="predicted"/>
<dbReference type="InterPro" id="IPR035959">
    <property type="entry name" value="RutC-like_sf"/>
</dbReference>
<comment type="catalytic activity">
    <reaction evidence="9">
        <text>diphthine-[translation elongation factor 2] + NH4(+) + ATP = diphthamide-[translation elongation factor 2] + AMP + diphosphate + H(+)</text>
        <dbReference type="Rhea" id="RHEA:19753"/>
        <dbReference type="Rhea" id="RHEA-COMP:10172"/>
        <dbReference type="Rhea" id="RHEA-COMP:10174"/>
        <dbReference type="ChEBI" id="CHEBI:15378"/>
        <dbReference type="ChEBI" id="CHEBI:16692"/>
        <dbReference type="ChEBI" id="CHEBI:28938"/>
        <dbReference type="ChEBI" id="CHEBI:30616"/>
        <dbReference type="ChEBI" id="CHEBI:33019"/>
        <dbReference type="ChEBI" id="CHEBI:82696"/>
        <dbReference type="ChEBI" id="CHEBI:456215"/>
        <dbReference type="EC" id="6.3.1.14"/>
    </reaction>
</comment>
<dbReference type="EC" id="6.3.1.14" evidence="2"/>
<reference evidence="11 12" key="1">
    <citation type="journal article" date="2016" name="Mol. Biol. Evol.">
        <title>Comparative Genomics of Early-Diverging Mushroom-Forming Fungi Provides Insights into the Origins of Lignocellulose Decay Capabilities.</title>
        <authorList>
            <person name="Nagy L.G."/>
            <person name="Riley R."/>
            <person name="Tritt A."/>
            <person name="Adam C."/>
            <person name="Daum C."/>
            <person name="Floudas D."/>
            <person name="Sun H."/>
            <person name="Yadav J.S."/>
            <person name="Pangilinan J."/>
            <person name="Larsson K.H."/>
            <person name="Matsuura K."/>
            <person name="Barry K."/>
            <person name="Labutti K."/>
            <person name="Kuo R."/>
            <person name="Ohm R.A."/>
            <person name="Bhattacharya S.S."/>
            <person name="Shirouzu T."/>
            <person name="Yoshinaga Y."/>
            <person name="Martin F.M."/>
            <person name="Grigoriev I.V."/>
            <person name="Hibbett D.S."/>
        </authorList>
    </citation>
    <scope>NUCLEOTIDE SEQUENCE [LARGE SCALE GENOMIC DNA]</scope>
    <source>
        <strain evidence="11 12">CBS 109695</strain>
    </source>
</reference>
<accession>A0A166VPG6</accession>
<evidence type="ECO:0000256" key="7">
    <source>
        <dbReference type="ARBA" id="ARBA00029814"/>
    </source>
</evidence>
<evidence type="ECO:0000256" key="9">
    <source>
        <dbReference type="ARBA" id="ARBA00048108"/>
    </source>
</evidence>
<organism evidence="11 12">
    <name type="scientific">Athelia psychrophila</name>
    <dbReference type="NCBI Taxonomy" id="1759441"/>
    <lineage>
        <taxon>Eukaryota</taxon>
        <taxon>Fungi</taxon>
        <taxon>Dikarya</taxon>
        <taxon>Basidiomycota</taxon>
        <taxon>Agaricomycotina</taxon>
        <taxon>Agaricomycetes</taxon>
        <taxon>Agaricomycetidae</taxon>
        <taxon>Atheliales</taxon>
        <taxon>Atheliaceae</taxon>
        <taxon>Athelia</taxon>
    </lineage>
</organism>
<dbReference type="PANTHER" id="PTHR12196">
    <property type="entry name" value="DOMAIN OF UNKNOWN FUNCTION 71 DUF71 -CONTAINING PROTEIN"/>
    <property type="match status" value="1"/>
</dbReference>
<gene>
    <name evidence="11" type="ORF">FIBSPDRAFT_916274</name>
</gene>
<protein>
    <recommendedName>
        <fullName evidence="3">Diphthine--ammonia ligase</fullName>
        <ecNumber evidence="2">6.3.1.14</ecNumber>
    </recommendedName>
    <alternativeName>
        <fullName evidence="7">Diphthamide synthase</fullName>
    </alternativeName>
    <alternativeName>
        <fullName evidence="8">Diphthamide synthetase</fullName>
    </alternativeName>
</protein>
<keyword evidence="6" id="KW-0067">ATP-binding</keyword>
<dbReference type="AlphaFoldDB" id="A0A166VPG6"/>
<evidence type="ECO:0000256" key="6">
    <source>
        <dbReference type="ARBA" id="ARBA00022840"/>
    </source>
</evidence>
<evidence type="ECO:0000256" key="5">
    <source>
        <dbReference type="ARBA" id="ARBA00022741"/>
    </source>
</evidence>
<dbReference type="EMBL" id="KV417484">
    <property type="protein sequence ID" value="KZP32933.1"/>
    <property type="molecule type" value="Genomic_DNA"/>
</dbReference>
<keyword evidence="12" id="KW-1185">Reference proteome</keyword>
<dbReference type="Gene3D" id="3.40.50.620">
    <property type="entry name" value="HUPs"/>
    <property type="match status" value="1"/>
</dbReference>
<name>A0A166VPG6_9AGAM</name>
<dbReference type="FunFam" id="3.90.1490.10:FF:000001">
    <property type="entry name" value="Diphthine--ammonia ligase"/>
    <property type="match status" value="1"/>
</dbReference>
<comment type="pathway">
    <text evidence="1">Protein modification; peptidyl-diphthamide biosynthesis.</text>
</comment>
<dbReference type="CDD" id="cd06155">
    <property type="entry name" value="eu_AANH_C_1"/>
    <property type="match status" value="1"/>
</dbReference>
<dbReference type="OrthoDB" id="686384at2759"/>
<dbReference type="InterPro" id="IPR030662">
    <property type="entry name" value="DPH6/MJ0570"/>
</dbReference>
<dbReference type="STRING" id="436010.A0A166VPG6"/>
<dbReference type="Pfam" id="PF01042">
    <property type="entry name" value="Ribonuc_L-PSP"/>
    <property type="match status" value="2"/>
</dbReference>
<evidence type="ECO:0000256" key="3">
    <source>
        <dbReference type="ARBA" id="ARBA00018426"/>
    </source>
</evidence>
<sequence length="691" mass="75453">MKYVALLSGGKDSCYNLLHCSRNGHDLIAAASLGPETGKEELDSYLYQTVGQDAIEFVAQALGVPLYRRVISGAAVEQGSEYGGRNAKDAGGVLGDETEDLLALLESVKADHPDVEGVSVGAILSNYQRVRVEHVCRRLSLTPLCYLWQRDQAELLSEMIDAGMEAVLIKVAGIGLKPKHLGKTLKEMQPTLIKLNELYGSHICGEGGEYETLTVDCPMFKSRIKLTEVEPVIHADNDFATVAFLRINHAILEPKAQQDFDNMQVPPLLSDDLFRVRDAVERSQESNQLQLGEAESTDVLTNVIAPASSSKRIDSWVAISNVHRDLSSGTQAEISIEEEVEECFCSLKEQLAKHKLSFANCANINILISSMELFGRVNAVYGSFFGISPPARACVGVDFSLDIRVKLDCIAFIEQTAQERQSLHVQGLSYWAPANIGPYSQAITVDERIFISGQIGMVASSLAIPSPPSLAMETALSFQNAERIMHALRTNSGGGWNGYAQSVVYWLAQPSDITHVQAASQSFENEAGVPTLFVAVKSLPKGALVEKQILAHTGRCTVLDDDADEYDEPALQLRVPVTDKGIISEKDTLIHWEFSHFEDSGAACAILCVRGELDGRTVATKLKAVSVLHRLWGRTLSIRLFHLPSRAASFARLSEGLYGPNDQPPLTSISCRSVSTRDTDNWDYALCIVGV</sequence>
<evidence type="ECO:0000256" key="1">
    <source>
        <dbReference type="ARBA" id="ARBA00005156"/>
    </source>
</evidence>
<dbReference type="Proteomes" id="UP000076532">
    <property type="component" value="Unassembled WGS sequence"/>
</dbReference>
<dbReference type="GO" id="GO:0005524">
    <property type="term" value="F:ATP binding"/>
    <property type="evidence" value="ECO:0007669"/>
    <property type="project" value="UniProtKB-KW"/>
</dbReference>
<dbReference type="InterPro" id="IPR014729">
    <property type="entry name" value="Rossmann-like_a/b/a_fold"/>
</dbReference>
<dbReference type="Pfam" id="PF01902">
    <property type="entry name" value="Diphthami_syn_2"/>
    <property type="match status" value="1"/>
</dbReference>
<dbReference type="GO" id="GO:0017183">
    <property type="term" value="P:protein histidyl modification to diphthamide"/>
    <property type="evidence" value="ECO:0007669"/>
    <property type="project" value="TreeGrafter"/>
</dbReference>
<keyword evidence="4" id="KW-0436">Ligase</keyword>
<evidence type="ECO:0000259" key="10">
    <source>
        <dbReference type="Pfam" id="PF01902"/>
    </source>
</evidence>
<dbReference type="NCBIfam" id="TIGR00290">
    <property type="entry name" value="MJ0570_dom"/>
    <property type="match status" value="1"/>
</dbReference>
<dbReference type="InterPro" id="IPR006175">
    <property type="entry name" value="YjgF/YER057c/UK114"/>
</dbReference>
<evidence type="ECO:0000256" key="2">
    <source>
        <dbReference type="ARBA" id="ARBA00012089"/>
    </source>
</evidence>
<dbReference type="InterPro" id="IPR002761">
    <property type="entry name" value="Diphthami_syn_dom"/>
</dbReference>
<keyword evidence="5" id="KW-0547">Nucleotide-binding</keyword>
<dbReference type="Gene3D" id="3.90.1490.10">
    <property type="entry name" value="putative n-type atp pyrophosphatase, domain 2"/>
    <property type="match status" value="1"/>
</dbReference>
<dbReference type="PANTHER" id="PTHR12196:SF2">
    <property type="entry name" value="DIPHTHINE--AMMONIA LIGASE"/>
    <property type="match status" value="1"/>
</dbReference>
<dbReference type="GO" id="GO:0017178">
    <property type="term" value="F:diphthine-ammonia ligase activity"/>
    <property type="evidence" value="ECO:0007669"/>
    <property type="project" value="UniProtKB-EC"/>
</dbReference>
<dbReference type="SUPFAM" id="SSF55298">
    <property type="entry name" value="YjgF-like"/>
    <property type="match status" value="2"/>
</dbReference>
<evidence type="ECO:0000256" key="8">
    <source>
        <dbReference type="ARBA" id="ARBA00031552"/>
    </source>
</evidence>